<dbReference type="RefSeq" id="WP_377137818.1">
    <property type="nucleotide sequence ID" value="NZ_JBHTIA010000003.1"/>
</dbReference>
<keyword evidence="2" id="KW-1185">Reference proteome</keyword>
<dbReference type="Proteomes" id="UP001597073">
    <property type="component" value="Unassembled WGS sequence"/>
</dbReference>
<accession>A0ABW2Z9V6</accession>
<evidence type="ECO:0000313" key="2">
    <source>
        <dbReference type="Proteomes" id="UP001597073"/>
    </source>
</evidence>
<protein>
    <recommendedName>
        <fullName evidence="3">Addiction module component</fullName>
    </recommendedName>
</protein>
<evidence type="ECO:0000313" key="1">
    <source>
        <dbReference type="EMBL" id="MFD0763591.1"/>
    </source>
</evidence>
<organism evidence="1 2">
    <name type="scientific">Mucilaginibacter lutimaris</name>
    <dbReference type="NCBI Taxonomy" id="931629"/>
    <lineage>
        <taxon>Bacteria</taxon>
        <taxon>Pseudomonadati</taxon>
        <taxon>Bacteroidota</taxon>
        <taxon>Sphingobacteriia</taxon>
        <taxon>Sphingobacteriales</taxon>
        <taxon>Sphingobacteriaceae</taxon>
        <taxon>Mucilaginibacter</taxon>
    </lineage>
</organism>
<sequence length="83" mass="9565">MSTAELKSELIDRIEHADDVQVKQLYGLMLNYFNGHNDIEEWDMLPKYQQDRLNKSLEQADAGLVKPLGDVTKKIREKFGLDG</sequence>
<reference evidence="2" key="1">
    <citation type="journal article" date="2019" name="Int. J. Syst. Evol. Microbiol.">
        <title>The Global Catalogue of Microorganisms (GCM) 10K type strain sequencing project: providing services to taxonomists for standard genome sequencing and annotation.</title>
        <authorList>
            <consortium name="The Broad Institute Genomics Platform"/>
            <consortium name="The Broad Institute Genome Sequencing Center for Infectious Disease"/>
            <person name="Wu L."/>
            <person name="Ma J."/>
        </authorList>
    </citation>
    <scope>NUCLEOTIDE SEQUENCE [LARGE SCALE GENOMIC DNA]</scope>
    <source>
        <strain evidence="2">CCUG 60742</strain>
    </source>
</reference>
<proteinExistence type="predicted"/>
<evidence type="ECO:0008006" key="3">
    <source>
        <dbReference type="Google" id="ProtNLM"/>
    </source>
</evidence>
<gene>
    <name evidence="1" type="ORF">ACFQZI_01915</name>
</gene>
<comment type="caution">
    <text evidence="1">The sequence shown here is derived from an EMBL/GenBank/DDBJ whole genome shotgun (WGS) entry which is preliminary data.</text>
</comment>
<name>A0ABW2Z9V6_9SPHI</name>
<dbReference type="EMBL" id="JBHTIA010000003">
    <property type="protein sequence ID" value="MFD0763591.1"/>
    <property type="molecule type" value="Genomic_DNA"/>
</dbReference>